<dbReference type="Proteomes" id="UP001141552">
    <property type="component" value="Unassembled WGS sequence"/>
</dbReference>
<dbReference type="GO" id="GO:0005975">
    <property type="term" value="P:carbohydrate metabolic process"/>
    <property type="evidence" value="ECO:0007669"/>
    <property type="project" value="InterPro"/>
</dbReference>
<dbReference type="GO" id="GO:0004568">
    <property type="term" value="F:chitinase activity"/>
    <property type="evidence" value="ECO:0007669"/>
    <property type="project" value="TreeGrafter"/>
</dbReference>
<dbReference type="InterPro" id="IPR050314">
    <property type="entry name" value="Glycosyl_Hydrlase_18"/>
</dbReference>
<name>A0A9Q0FJN2_9ROSI</name>
<dbReference type="SUPFAM" id="SSF51445">
    <property type="entry name" value="(Trans)glycosidases"/>
    <property type="match status" value="1"/>
</dbReference>
<sequence length="372" mass="40897">MLQEPSCGKSFIESSIKTARVYGFQGIDLFWLWPNGTNLSGMGVLLKEWRSAIVSEPRDSGVPELVLTMGLCYSAGLEIVGYPIDSMRKNVDWAHVVAYDYHMPSRENFTGNHAGLYPPNYLSNVSTDFGIRERIRRGFPANKLVLGLPYHGYAWTLANPSDNSLGARATGPAEPVPKNVNAEDHLTAAAGETDDDTCPNCFVHPPQTPAFSPQPATQQPCFPTPEPVFSNPQPGYDTPQPIGTPQPSYPGYGNPQPSLSTPQPGYGTPQHMGNSQPGYGTPQPIGNPQPNYPDYSNPQPGFSTPNLVTAPHNTTHWQPSTQLSRLWRPTTRFRHPSTGSTGLSRLPTRFKPTSYRIALPSMGRLWLTRFIH</sequence>
<dbReference type="InterPro" id="IPR011583">
    <property type="entry name" value="Chitinase_II/V-like_cat"/>
</dbReference>
<reference evidence="3" key="2">
    <citation type="journal article" date="2023" name="Plants (Basel)">
        <title>Annotation of the Turnera subulata (Passifloraceae) Draft Genome Reveals the S-Locus Evolved after the Divergence of Turneroideae from Passifloroideae in a Stepwise Manner.</title>
        <authorList>
            <person name="Henning P.M."/>
            <person name="Roalson E.H."/>
            <person name="Mir W."/>
            <person name="McCubbin A.G."/>
            <person name="Shore J.S."/>
        </authorList>
    </citation>
    <scope>NUCLEOTIDE SEQUENCE</scope>
    <source>
        <strain evidence="3">F60SS</strain>
    </source>
</reference>
<dbReference type="SMART" id="SM00636">
    <property type="entry name" value="Glyco_18"/>
    <property type="match status" value="1"/>
</dbReference>
<dbReference type="AlphaFoldDB" id="A0A9Q0FJN2"/>
<gene>
    <name evidence="3" type="ORF">Tsubulata_025198</name>
</gene>
<feature type="compositionally biased region" description="Polar residues" evidence="1">
    <location>
        <begin position="292"/>
        <end position="301"/>
    </location>
</feature>
<dbReference type="InterPro" id="IPR001223">
    <property type="entry name" value="Glyco_hydro18_cat"/>
</dbReference>
<evidence type="ECO:0000313" key="4">
    <source>
        <dbReference type="Proteomes" id="UP001141552"/>
    </source>
</evidence>
<dbReference type="PANTHER" id="PTHR11177:SF369">
    <property type="entry name" value="CLASS V CHITINASE-LIKE"/>
    <property type="match status" value="1"/>
</dbReference>
<feature type="domain" description="GH18" evidence="2">
    <location>
        <begin position="1"/>
        <end position="372"/>
    </location>
</feature>
<accession>A0A9Q0FJN2</accession>
<dbReference type="GO" id="GO:0008061">
    <property type="term" value="F:chitin binding"/>
    <property type="evidence" value="ECO:0007669"/>
    <property type="project" value="InterPro"/>
</dbReference>
<dbReference type="InterPro" id="IPR017853">
    <property type="entry name" value="GH"/>
</dbReference>
<evidence type="ECO:0000259" key="2">
    <source>
        <dbReference type="PROSITE" id="PS51910"/>
    </source>
</evidence>
<evidence type="ECO:0000313" key="3">
    <source>
        <dbReference type="EMBL" id="KAJ4831969.1"/>
    </source>
</evidence>
<organism evidence="3 4">
    <name type="scientific">Turnera subulata</name>
    <dbReference type="NCBI Taxonomy" id="218843"/>
    <lineage>
        <taxon>Eukaryota</taxon>
        <taxon>Viridiplantae</taxon>
        <taxon>Streptophyta</taxon>
        <taxon>Embryophyta</taxon>
        <taxon>Tracheophyta</taxon>
        <taxon>Spermatophyta</taxon>
        <taxon>Magnoliopsida</taxon>
        <taxon>eudicotyledons</taxon>
        <taxon>Gunneridae</taxon>
        <taxon>Pentapetalae</taxon>
        <taxon>rosids</taxon>
        <taxon>fabids</taxon>
        <taxon>Malpighiales</taxon>
        <taxon>Passifloraceae</taxon>
        <taxon>Turnera</taxon>
    </lineage>
</organism>
<reference evidence="3" key="1">
    <citation type="submission" date="2022-02" db="EMBL/GenBank/DDBJ databases">
        <authorList>
            <person name="Henning P.M."/>
            <person name="McCubbin A.G."/>
            <person name="Shore J.S."/>
        </authorList>
    </citation>
    <scope>NUCLEOTIDE SEQUENCE</scope>
    <source>
        <strain evidence="3">F60SS</strain>
        <tissue evidence="3">Leaves</tissue>
    </source>
</reference>
<dbReference type="Pfam" id="PF00704">
    <property type="entry name" value="Glyco_hydro_18"/>
    <property type="match status" value="1"/>
</dbReference>
<dbReference type="PANTHER" id="PTHR11177">
    <property type="entry name" value="CHITINASE"/>
    <property type="match status" value="1"/>
</dbReference>
<dbReference type="OrthoDB" id="73875at2759"/>
<dbReference type="GO" id="GO:0006032">
    <property type="term" value="P:chitin catabolic process"/>
    <property type="evidence" value="ECO:0007669"/>
    <property type="project" value="TreeGrafter"/>
</dbReference>
<dbReference type="GO" id="GO:0005576">
    <property type="term" value="C:extracellular region"/>
    <property type="evidence" value="ECO:0007669"/>
    <property type="project" value="TreeGrafter"/>
</dbReference>
<dbReference type="EMBL" id="JAKUCV010005238">
    <property type="protein sequence ID" value="KAJ4831969.1"/>
    <property type="molecule type" value="Genomic_DNA"/>
</dbReference>
<evidence type="ECO:0000256" key="1">
    <source>
        <dbReference type="SAM" id="MobiDB-lite"/>
    </source>
</evidence>
<feature type="compositionally biased region" description="Polar residues" evidence="1">
    <location>
        <begin position="209"/>
        <end position="221"/>
    </location>
</feature>
<protein>
    <recommendedName>
        <fullName evidence="2">GH18 domain-containing protein</fullName>
    </recommendedName>
</protein>
<dbReference type="PROSITE" id="PS51910">
    <property type="entry name" value="GH18_2"/>
    <property type="match status" value="1"/>
</dbReference>
<comment type="caution">
    <text evidence="3">The sequence shown here is derived from an EMBL/GenBank/DDBJ whole genome shotgun (WGS) entry which is preliminary data.</text>
</comment>
<feature type="compositionally biased region" description="Polar residues" evidence="1">
    <location>
        <begin position="271"/>
        <end position="284"/>
    </location>
</feature>
<keyword evidence="4" id="KW-1185">Reference proteome</keyword>
<feature type="region of interest" description="Disordered" evidence="1">
    <location>
        <begin position="202"/>
        <end position="301"/>
    </location>
</feature>
<proteinExistence type="predicted"/>
<dbReference type="Gene3D" id="3.20.20.80">
    <property type="entry name" value="Glycosidases"/>
    <property type="match status" value="1"/>
</dbReference>